<evidence type="ECO:0000259" key="7">
    <source>
        <dbReference type="Pfam" id="PF04085"/>
    </source>
</evidence>
<gene>
    <name evidence="8" type="ORF">UY81_C0058G0002</name>
</gene>
<keyword evidence="3" id="KW-0133">Cell shape</keyword>
<comment type="caution">
    <text evidence="8">The sequence shown here is derived from an EMBL/GenBank/DDBJ whole genome shotgun (WGS) entry which is preliminary data.</text>
</comment>
<dbReference type="InterPro" id="IPR042175">
    <property type="entry name" value="Cell/Rod_MreC_2"/>
</dbReference>
<dbReference type="Gene3D" id="2.40.10.340">
    <property type="entry name" value="Rod shape-determining protein MreC, domain 1"/>
    <property type="match status" value="1"/>
</dbReference>
<accession>A0A0G2A242</accession>
<feature type="domain" description="Rod shape-determining protein MreC beta-barrel core" evidence="7">
    <location>
        <begin position="120"/>
        <end position="258"/>
    </location>
</feature>
<dbReference type="Gene3D" id="2.40.10.350">
    <property type="entry name" value="Rod shape-determining protein MreC, domain 2"/>
    <property type="match status" value="1"/>
</dbReference>
<dbReference type="GO" id="GO:0008360">
    <property type="term" value="P:regulation of cell shape"/>
    <property type="evidence" value="ECO:0007669"/>
    <property type="project" value="UniProtKB-KW"/>
</dbReference>
<comment type="similarity">
    <text evidence="1">Belongs to the MreC family.</text>
</comment>
<evidence type="ECO:0000256" key="6">
    <source>
        <dbReference type="SAM" id="Phobius"/>
    </source>
</evidence>
<proteinExistence type="inferred from homology"/>
<dbReference type="Pfam" id="PF04085">
    <property type="entry name" value="MreC"/>
    <property type="match status" value="1"/>
</dbReference>
<name>A0A0G2A242_9BACT</name>
<evidence type="ECO:0000256" key="1">
    <source>
        <dbReference type="ARBA" id="ARBA00009369"/>
    </source>
</evidence>
<dbReference type="InterPro" id="IPR055342">
    <property type="entry name" value="MreC_beta-barrel_core"/>
</dbReference>
<keyword evidence="5" id="KW-0175">Coiled coil</keyword>
<evidence type="ECO:0000256" key="5">
    <source>
        <dbReference type="SAM" id="Coils"/>
    </source>
</evidence>
<organism evidence="8 9">
    <name type="scientific">Candidatus Giovannonibacteria bacterium GW2011_GWA2_53_7</name>
    <dbReference type="NCBI Taxonomy" id="1618650"/>
    <lineage>
        <taxon>Bacteria</taxon>
        <taxon>Candidatus Giovannoniibacteriota</taxon>
    </lineage>
</organism>
<keyword evidence="6" id="KW-0472">Membrane</keyword>
<feature type="transmembrane region" description="Helical" evidence="6">
    <location>
        <begin position="7"/>
        <end position="28"/>
    </location>
</feature>
<dbReference type="AlphaFoldDB" id="A0A0G2A242"/>
<dbReference type="Proteomes" id="UP000034290">
    <property type="component" value="Unassembled WGS sequence"/>
</dbReference>
<evidence type="ECO:0000313" key="9">
    <source>
        <dbReference type="Proteomes" id="UP000034290"/>
    </source>
</evidence>
<evidence type="ECO:0000313" key="8">
    <source>
        <dbReference type="EMBL" id="KKW34912.1"/>
    </source>
</evidence>
<keyword evidence="6" id="KW-1133">Transmembrane helix</keyword>
<evidence type="ECO:0000256" key="2">
    <source>
        <dbReference type="ARBA" id="ARBA00013855"/>
    </source>
</evidence>
<dbReference type="PIRSF" id="PIRSF038471">
    <property type="entry name" value="MreC"/>
    <property type="match status" value="1"/>
</dbReference>
<dbReference type="InterPro" id="IPR042177">
    <property type="entry name" value="Cell/Rod_1"/>
</dbReference>
<keyword evidence="6" id="KW-0812">Transmembrane</keyword>
<dbReference type="PANTHER" id="PTHR34138:SF1">
    <property type="entry name" value="CELL SHAPE-DETERMINING PROTEIN MREC"/>
    <property type="match status" value="1"/>
</dbReference>
<reference evidence="8 9" key="1">
    <citation type="journal article" date="2015" name="Nature">
        <title>rRNA introns, odd ribosomes, and small enigmatic genomes across a large radiation of phyla.</title>
        <authorList>
            <person name="Brown C.T."/>
            <person name="Hug L.A."/>
            <person name="Thomas B.C."/>
            <person name="Sharon I."/>
            <person name="Castelle C.J."/>
            <person name="Singh A."/>
            <person name="Wilkins M.J."/>
            <person name="Williams K.H."/>
            <person name="Banfield J.F."/>
        </authorList>
    </citation>
    <scope>NUCLEOTIDE SEQUENCE [LARGE SCALE GENOMIC DNA]</scope>
</reference>
<protein>
    <recommendedName>
        <fullName evidence="2">Cell shape-determining protein MreC</fullName>
    </recommendedName>
    <alternativeName>
        <fullName evidence="4">Cell shape protein MreC</fullName>
    </alternativeName>
</protein>
<dbReference type="InterPro" id="IPR007221">
    <property type="entry name" value="MreC"/>
</dbReference>
<dbReference type="NCBIfam" id="TIGR00219">
    <property type="entry name" value="mreC"/>
    <property type="match status" value="1"/>
</dbReference>
<dbReference type="GO" id="GO:0005886">
    <property type="term" value="C:plasma membrane"/>
    <property type="evidence" value="ECO:0007669"/>
    <property type="project" value="TreeGrafter"/>
</dbReference>
<dbReference type="EMBL" id="LCRM01000058">
    <property type="protein sequence ID" value="KKW34912.1"/>
    <property type="molecule type" value="Genomic_DNA"/>
</dbReference>
<feature type="coiled-coil region" evidence="5">
    <location>
        <begin position="59"/>
        <end position="103"/>
    </location>
</feature>
<sequence>MKKPKKGYFLIVIIAIGLIIFFHSLGFLNPVERILLKAVGPLQATFYNLGIGFTSFRNYRALVEENQRLKNEVSRLAVDYINLTSLEAENEYLKNELNFFQSNQYGYELARVVGSQPFNEQILIIDKGSAVGLTEGLPATVNQGVIVGKIIAVESDRSYVELLTDIDSELAVSLSHLTGTNGMLIGRVGNSLLMDLIPQDKEVREEDIVITSGLEEKIPRGLYVGRVNQVESLVGQVFKRARVSPVVNYRGLPTLSIIKSF</sequence>
<evidence type="ECO:0000256" key="3">
    <source>
        <dbReference type="ARBA" id="ARBA00022960"/>
    </source>
</evidence>
<dbReference type="PANTHER" id="PTHR34138">
    <property type="entry name" value="CELL SHAPE-DETERMINING PROTEIN MREC"/>
    <property type="match status" value="1"/>
</dbReference>
<evidence type="ECO:0000256" key="4">
    <source>
        <dbReference type="ARBA" id="ARBA00032089"/>
    </source>
</evidence>